<dbReference type="RefSeq" id="WP_072124957.1">
    <property type="nucleotide sequence ID" value="NZ_AP024173.1"/>
</dbReference>
<reference evidence="1" key="1">
    <citation type="submission" date="2019-01" db="EMBL/GenBank/DDBJ databases">
        <authorList>
            <person name="Lista F."/>
            <person name="Anselmo A."/>
        </authorList>
    </citation>
    <scope>NUCLEOTIDE SEQUENCE</scope>
    <source>
        <strain evidence="1">3S</strain>
    </source>
</reference>
<organism evidence="1">
    <name type="scientific">Klebsiella pneumoniae</name>
    <dbReference type="NCBI Taxonomy" id="573"/>
    <lineage>
        <taxon>Bacteria</taxon>
        <taxon>Pseudomonadati</taxon>
        <taxon>Pseudomonadota</taxon>
        <taxon>Gammaproteobacteria</taxon>
        <taxon>Enterobacterales</taxon>
        <taxon>Enterobacteriaceae</taxon>
        <taxon>Klebsiella/Raoultella group</taxon>
        <taxon>Klebsiella</taxon>
        <taxon>Klebsiella pneumoniae complex</taxon>
    </lineage>
</organism>
<dbReference type="AlphaFoldDB" id="A0A483N0Z0"/>
<protein>
    <submittedName>
        <fullName evidence="1">Uncharacterized protein</fullName>
    </submittedName>
</protein>
<evidence type="ECO:0000313" key="1">
    <source>
        <dbReference type="EMBL" id="TCX93621.1"/>
    </source>
</evidence>
<sequence length="426" mass="48192">MDRKTAVARCHEIQLAIRDKEVVKFEKIPEIGMAVQLALHIRGLPIIEYQLLKMVATSLIGIPRLAVDRIVFLLAEIGFVKIHSEGKSIKAVLPNVPYFEDLYDGIGEYYENQSNPDEFEKLSLIIVDSLAGSPFNIDSLADKLGADRKDFDQSIEIGERGNYIYSRRCRSKKILLNPTYFSENADIFADHVAKAGAKTVQKTLHLLEKAQGWPLSLILKRKEIAGHSLSDDETSLIKRLAQDGMVKPPSIITSYSGDNSFIFTPTPNFVNISPFKREQYERALAIVSAIRQGELLPNKYRIRSPGAVLYKLKTELKLSPTSDYAEQYQNLQHLRIAKLVKLHNGYNQLEIIDTPENRESLKIAYQLVQGDKIPELVVDNDVMKAMAGTRDYVESLVSSKLMREKENISLSEETENELTQLLLEKI</sequence>
<proteinExistence type="predicted"/>
<accession>A0A483N0Z0</accession>
<comment type="caution">
    <text evidence="1">The sequence shown here is derived from an EMBL/GenBank/DDBJ whole genome shotgun (WGS) entry which is preliminary data.</text>
</comment>
<dbReference type="EMBL" id="SDCT01000007">
    <property type="protein sequence ID" value="TCX93621.1"/>
    <property type="molecule type" value="Genomic_DNA"/>
</dbReference>
<name>A0A483N0Z0_KLEPN</name>
<gene>
    <name evidence="1" type="ORF">ETF13_06830</name>
</gene>